<dbReference type="CDD" id="cd09274">
    <property type="entry name" value="RNase_HI_RT_Ty3"/>
    <property type="match status" value="1"/>
</dbReference>
<keyword evidence="5" id="KW-0378">Hydrolase</keyword>
<feature type="compositionally biased region" description="Polar residues" evidence="7">
    <location>
        <begin position="459"/>
        <end position="487"/>
    </location>
</feature>
<dbReference type="Pfam" id="PF17917">
    <property type="entry name" value="RT_RNaseH"/>
    <property type="match status" value="1"/>
</dbReference>
<accession>A0AA88KRY1</accession>
<dbReference type="CDD" id="cd01647">
    <property type="entry name" value="RT_LTR"/>
    <property type="match status" value="1"/>
</dbReference>
<dbReference type="InterPro" id="IPR043502">
    <property type="entry name" value="DNA/RNA_pol_sf"/>
</dbReference>
<protein>
    <recommendedName>
        <fullName evidence="12">Reverse transcriptase domain-containing protein</fullName>
    </recommendedName>
</protein>
<keyword evidence="2" id="KW-0548">Nucleotidyltransferase</keyword>
<dbReference type="Proteomes" id="UP001187531">
    <property type="component" value="Unassembled WGS sequence"/>
</dbReference>
<evidence type="ECO:0000256" key="6">
    <source>
        <dbReference type="ARBA" id="ARBA00022918"/>
    </source>
</evidence>
<dbReference type="EMBL" id="JAVRJZ010000067">
    <property type="protein sequence ID" value="KAK2703828.1"/>
    <property type="molecule type" value="Genomic_DNA"/>
</dbReference>
<evidence type="ECO:0000256" key="1">
    <source>
        <dbReference type="ARBA" id="ARBA00022679"/>
    </source>
</evidence>
<dbReference type="Pfam" id="PF00078">
    <property type="entry name" value="RVT_1"/>
    <property type="match status" value="1"/>
</dbReference>
<dbReference type="InterPro" id="IPR041373">
    <property type="entry name" value="RT_RNaseH"/>
</dbReference>
<keyword evidence="11" id="KW-1185">Reference proteome</keyword>
<evidence type="ECO:0000256" key="2">
    <source>
        <dbReference type="ARBA" id="ARBA00022695"/>
    </source>
</evidence>
<dbReference type="GO" id="GO:0016787">
    <property type="term" value="F:hydrolase activity"/>
    <property type="evidence" value="ECO:0007669"/>
    <property type="project" value="UniProtKB-KW"/>
</dbReference>
<reference evidence="10" key="1">
    <citation type="submission" date="2023-07" db="EMBL/GenBank/DDBJ databases">
        <title>Chromosome-level genome assembly of Artemia franciscana.</title>
        <authorList>
            <person name="Jo E."/>
        </authorList>
    </citation>
    <scope>NUCLEOTIDE SEQUENCE</scope>
    <source>
        <tissue evidence="10">Whole body</tissue>
    </source>
</reference>
<evidence type="ECO:0000256" key="5">
    <source>
        <dbReference type="ARBA" id="ARBA00022801"/>
    </source>
</evidence>
<organism evidence="10 11">
    <name type="scientific">Artemia franciscana</name>
    <name type="common">Brine shrimp</name>
    <name type="synonym">Artemia sanfranciscana</name>
    <dbReference type="NCBI Taxonomy" id="6661"/>
    <lineage>
        <taxon>Eukaryota</taxon>
        <taxon>Metazoa</taxon>
        <taxon>Ecdysozoa</taxon>
        <taxon>Arthropoda</taxon>
        <taxon>Crustacea</taxon>
        <taxon>Branchiopoda</taxon>
        <taxon>Anostraca</taxon>
        <taxon>Artemiidae</taxon>
        <taxon>Artemia</taxon>
    </lineage>
</organism>
<dbReference type="InterPro" id="IPR043128">
    <property type="entry name" value="Rev_trsase/Diguanyl_cyclase"/>
</dbReference>
<evidence type="ECO:0000259" key="9">
    <source>
        <dbReference type="Pfam" id="PF17917"/>
    </source>
</evidence>
<dbReference type="InterPro" id="IPR050951">
    <property type="entry name" value="Retrovirus_Pol_polyprotein"/>
</dbReference>
<dbReference type="GO" id="GO:0004519">
    <property type="term" value="F:endonuclease activity"/>
    <property type="evidence" value="ECO:0007669"/>
    <property type="project" value="UniProtKB-KW"/>
</dbReference>
<feature type="domain" description="Reverse transcriptase RNase H-like" evidence="9">
    <location>
        <begin position="267"/>
        <end position="363"/>
    </location>
</feature>
<dbReference type="AlphaFoldDB" id="A0AA88KRY1"/>
<evidence type="ECO:0000256" key="3">
    <source>
        <dbReference type="ARBA" id="ARBA00022722"/>
    </source>
</evidence>
<dbReference type="SUPFAM" id="SSF56672">
    <property type="entry name" value="DNA/RNA polymerases"/>
    <property type="match status" value="1"/>
</dbReference>
<feature type="region of interest" description="Disordered" evidence="7">
    <location>
        <begin position="409"/>
        <end position="489"/>
    </location>
</feature>
<proteinExistence type="predicted"/>
<gene>
    <name evidence="10" type="ORF">QYM36_017768</name>
</gene>
<sequence length="502" mass="57039">MREQILQPTYWVNAVVVIEKPDKSLRVCIDPHDLNKAIKRPHHPMPTFDEAILRHAGAKFFTKLDARHGYWSLVLDEESSQLTTFNTPYGRYKFKRMPFGLISAQDEFQRRMEEAFEGIQGFSVIVDDIIISGKTIEEHDANVCSTLIRAREKGVKLNLQECVFKCNSIPYFGHVISENGIHPDPQKVKALHEMRTPNTKDELQTILGMMNYLARYIPNLSSINQPLRDLVKQQQFKWKQQHDKSFTNIKESICSSLAFFDPTAGNVELQVDASKFGLGATLSQNGKPISFASRSLNSTEQNYSQIEKELYAILFGCIHFHQYLYGRKFTVVSDHKPLQVVLNRPISKSSPRLQRMLLRIQPYDLIIAFRPGKEIPVADALVDVNPRSYIIETTNGGTYRRNRRHIKTLNQQPQSPDLADHEEDSPEAETSPAPISPPSIAPVPPVTPIETLPQPINFECSSALRTLPPASSTSRPAQEEPQNSPYITRSGRLVKLIQRLDM</sequence>
<evidence type="ECO:0000259" key="8">
    <source>
        <dbReference type="Pfam" id="PF00078"/>
    </source>
</evidence>
<evidence type="ECO:0000256" key="7">
    <source>
        <dbReference type="SAM" id="MobiDB-lite"/>
    </source>
</evidence>
<comment type="caution">
    <text evidence="10">The sequence shown here is derived from an EMBL/GenBank/DDBJ whole genome shotgun (WGS) entry which is preliminary data.</text>
</comment>
<feature type="domain" description="Reverse transcriptase" evidence="8">
    <location>
        <begin position="18"/>
        <end position="175"/>
    </location>
</feature>
<dbReference type="FunFam" id="3.30.70.270:FF:000063">
    <property type="entry name" value="Zinc knuckle domaincontaining protein"/>
    <property type="match status" value="1"/>
</dbReference>
<evidence type="ECO:0000313" key="10">
    <source>
        <dbReference type="EMBL" id="KAK2703828.1"/>
    </source>
</evidence>
<keyword evidence="1" id="KW-0808">Transferase</keyword>
<dbReference type="Gene3D" id="3.30.70.270">
    <property type="match status" value="2"/>
</dbReference>
<dbReference type="PANTHER" id="PTHR37984">
    <property type="entry name" value="PROTEIN CBG26694"/>
    <property type="match status" value="1"/>
</dbReference>
<keyword evidence="6" id="KW-0695">RNA-directed DNA polymerase</keyword>
<keyword evidence="3" id="KW-0540">Nuclease</keyword>
<dbReference type="GO" id="GO:0003964">
    <property type="term" value="F:RNA-directed DNA polymerase activity"/>
    <property type="evidence" value="ECO:0007669"/>
    <property type="project" value="UniProtKB-KW"/>
</dbReference>
<evidence type="ECO:0000313" key="11">
    <source>
        <dbReference type="Proteomes" id="UP001187531"/>
    </source>
</evidence>
<evidence type="ECO:0000256" key="4">
    <source>
        <dbReference type="ARBA" id="ARBA00022759"/>
    </source>
</evidence>
<keyword evidence="4" id="KW-0255">Endonuclease</keyword>
<dbReference type="PANTHER" id="PTHR37984:SF7">
    <property type="entry name" value="INTEGRASE CATALYTIC DOMAIN-CONTAINING PROTEIN"/>
    <property type="match status" value="1"/>
</dbReference>
<dbReference type="InterPro" id="IPR000477">
    <property type="entry name" value="RT_dom"/>
</dbReference>
<dbReference type="Gene3D" id="3.10.10.10">
    <property type="entry name" value="HIV Type 1 Reverse Transcriptase, subunit A, domain 1"/>
    <property type="match status" value="1"/>
</dbReference>
<name>A0AA88KRY1_ARTSF</name>
<feature type="compositionally biased region" description="Pro residues" evidence="7">
    <location>
        <begin position="434"/>
        <end position="447"/>
    </location>
</feature>
<evidence type="ECO:0008006" key="12">
    <source>
        <dbReference type="Google" id="ProtNLM"/>
    </source>
</evidence>